<evidence type="ECO:0000259" key="9">
    <source>
        <dbReference type="Pfam" id="PF13844"/>
    </source>
</evidence>
<keyword evidence="6" id="KW-0677">Repeat</keyword>
<dbReference type="InterPro" id="IPR029489">
    <property type="entry name" value="OGT/SEC/SPY_C"/>
</dbReference>
<dbReference type="Proteomes" id="UP000002729">
    <property type="component" value="Unassembled WGS sequence"/>
</dbReference>
<dbReference type="eggNOG" id="KOG4626">
    <property type="taxonomic scope" value="Eukaryota"/>
</dbReference>
<evidence type="ECO:0000256" key="7">
    <source>
        <dbReference type="ARBA" id="ARBA00022803"/>
    </source>
</evidence>
<proteinExistence type="inferred from homology"/>
<dbReference type="OrthoDB" id="421121at2759"/>
<dbReference type="GO" id="GO:0097363">
    <property type="term" value="F:protein O-acetylglucosaminyltransferase activity"/>
    <property type="evidence" value="ECO:0007669"/>
    <property type="project" value="UniProtKB-EC"/>
</dbReference>
<feature type="domain" description="O-GlcNAc transferase C-terminal" evidence="9">
    <location>
        <begin position="687"/>
        <end position="870"/>
    </location>
</feature>
<feature type="repeat" description="TPR" evidence="8">
    <location>
        <begin position="115"/>
        <end position="148"/>
    </location>
</feature>
<dbReference type="Gene3D" id="3.40.50.2000">
    <property type="entry name" value="Glycogen Phosphorylase B"/>
    <property type="match status" value="1"/>
</dbReference>
<dbReference type="Pfam" id="PF13181">
    <property type="entry name" value="TPR_8"/>
    <property type="match status" value="1"/>
</dbReference>
<dbReference type="Gene3D" id="1.25.40.10">
    <property type="entry name" value="Tetratricopeptide repeat domain"/>
    <property type="match status" value="7"/>
</dbReference>
<dbReference type="EMBL" id="GL833143">
    <property type="protein sequence ID" value="EGB05183.1"/>
    <property type="molecule type" value="Genomic_DNA"/>
</dbReference>
<dbReference type="Pfam" id="PF13431">
    <property type="entry name" value="TPR_17"/>
    <property type="match status" value="1"/>
</dbReference>
<dbReference type="PROSITE" id="PS50005">
    <property type="entry name" value="TPR"/>
    <property type="match status" value="8"/>
</dbReference>
<dbReference type="InterPro" id="IPR019734">
    <property type="entry name" value="TPR_rpt"/>
</dbReference>
<gene>
    <name evidence="10" type="primary">OGT5</name>
    <name evidence="10" type="ORF">AURANDRAFT_54803</name>
</gene>
<name>F0YI84_AURAN</name>
<feature type="repeat" description="TPR" evidence="8">
    <location>
        <begin position="217"/>
        <end position="250"/>
    </location>
</feature>
<dbReference type="KEGG" id="aaf:AURANDRAFT_54803"/>
<dbReference type="SMART" id="SM00028">
    <property type="entry name" value="TPR"/>
    <property type="match status" value="12"/>
</dbReference>
<comment type="similarity">
    <text evidence="2">Belongs to the glycosyltransferase 41 family. O-GlcNAc transferase subfamily.</text>
</comment>
<keyword evidence="5" id="KW-0808">Transferase</keyword>
<feature type="repeat" description="TPR" evidence="8">
    <location>
        <begin position="183"/>
        <end position="216"/>
    </location>
</feature>
<evidence type="ECO:0000256" key="6">
    <source>
        <dbReference type="ARBA" id="ARBA00022737"/>
    </source>
</evidence>
<feature type="repeat" description="TPR" evidence="8">
    <location>
        <begin position="47"/>
        <end position="80"/>
    </location>
</feature>
<dbReference type="OMA" id="ANAWNNI"/>
<keyword evidence="4" id="KW-0328">Glycosyltransferase</keyword>
<dbReference type="Gene3D" id="3.40.50.11380">
    <property type="match status" value="1"/>
</dbReference>
<dbReference type="Pfam" id="PF13844">
    <property type="entry name" value="Glyco_transf_41"/>
    <property type="match status" value="2"/>
</dbReference>
<comment type="pathway">
    <text evidence="1">Protein modification; protein glycosylation.</text>
</comment>
<dbReference type="PROSITE" id="PS50293">
    <property type="entry name" value="TPR_REGION"/>
    <property type="match status" value="2"/>
</dbReference>
<dbReference type="RefSeq" id="XP_009040084.1">
    <property type="nucleotide sequence ID" value="XM_009041836.1"/>
</dbReference>
<evidence type="ECO:0000256" key="8">
    <source>
        <dbReference type="PROSITE-ProRule" id="PRU00339"/>
    </source>
</evidence>
<dbReference type="InterPro" id="IPR011990">
    <property type="entry name" value="TPR-like_helical_dom_sf"/>
</dbReference>
<organism evidence="11">
    <name type="scientific">Aureococcus anophagefferens</name>
    <name type="common">Harmful bloom alga</name>
    <dbReference type="NCBI Taxonomy" id="44056"/>
    <lineage>
        <taxon>Eukaryota</taxon>
        <taxon>Sar</taxon>
        <taxon>Stramenopiles</taxon>
        <taxon>Ochrophyta</taxon>
        <taxon>Pelagophyceae</taxon>
        <taxon>Pelagomonadales</taxon>
        <taxon>Pelagomonadaceae</taxon>
        <taxon>Aureococcus</taxon>
    </lineage>
</organism>
<evidence type="ECO:0000256" key="2">
    <source>
        <dbReference type="ARBA" id="ARBA00005386"/>
    </source>
</evidence>
<evidence type="ECO:0000256" key="4">
    <source>
        <dbReference type="ARBA" id="ARBA00022676"/>
    </source>
</evidence>
<dbReference type="EC" id="2.4.1.255" evidence="3"/>
<evidence type="ECO:0000313" key="11">
    <source>
        <dbReference type="Proteomes" id="UP000002729"/>
    </source>
</evidence>
<reference evidence="10 11" key="1">
    <citation type="journal article" date="2011" name="Proc. Natl. Acad. Sci. U.S.A.">
        <title>Niche of harmful alga Aureococcus anophagefferens revealed through ecogenomics.</title>
        <authorList>
            <person name="Gobler C.J."/>
            <person name="Berry D.L."/>
            <person name="Dyhrman S.T."/>
            <person name="Wilhelm S.W."/>
            <person name="Salamov A."/>
            <person name="Lobanov A.V."/>
            <person name="Zhang Y."/>
            <person name="Collier J.L."/>
            <person name="Wurch L.L."/>
            <person name="Kustka A.B."/>
            <person name="Dill B.D."/>
            <person name="Shah M."/>
            <person name="VerBerkmoes N.C."/>
            <person name="Kuo A."/>
            <person name="Terry A."/>
            <person name="Pangilinan J."/>
            <person name="Lindquist E.A."/>
            <person name="Lucas S."/>
            <person name="Paulsen I.T."/>
            <person name="Hattenrath-Lehmann T.K."/>
            <person name="Talmage S.C."/>
            <person name="Walker E.A."/>
            <person name="Koch F."/>
            <person name="Burson A.M."/>
            <person name="Marcoval M.A."/>
            <person name="Tang Y.Z."/>
            <person name="Lecleir G.R."/>
            <person name="Coyne K.J."/>
            <person name="Berg G.M."/>
            <person name="Bertrand E.M."/>
            <person name="Saito M.A."/>
            <person name="Gladyshev V.N."/>
            <person name="Grigoriev I.V."/>
        </authorList>
    </citation>
    <scope>NUCLEOTIDE SEQUENCE [LARGE SCALE GENOMIC DNA]</scope>
    <source>
        <strain evidence="11">CCMP 1984</strain>
    </source>
</reference>
<keyword evidence="7 8" id="KW-0802">TPR repeat</keyword>
<dbReference type="PANTHER" id="PTHR44366:SF1">
    <property type="entry name" value="UDP-N-ACETYLGLUCOSAMINE--PEPTIDE N-ACETYLGLUCOSAMINYLTRANSFERASE 110 KDA SUBUNIT"/>
    <property type="match status" value="1"/>
</dbReference>
<dbReference type="GO" id="GO:0006493">
    <property type="term" value="P:protein O-linked glycosylation"/>
    <property type="evidence" value="ECO:0007669"/>
    <property type="project" value="InterPro"/>
</dbReference>
<feature type="repeat" description="TPR" evidence="8">
    <location>
        <begin position="149"/>
        <end position="182"/>
    </location>
</feature>
<dbReference type="InParanoid" id="F0YI84"/>
<evidence type="ECO:0000256" key="5">
    <source>
        <dbReference type="ARBA" id="ARBA00022679"/>
    </source>
</evidence>
<evidence type="ECO:0000313" key="10">
    <source>
        <dbReference type="EMBL" id="EGB05183.1"/>
    </source>
</evidence>
<dbReference type="PANTHER" id="PTHR44366">
    <property type="entry name" value="UDP-N-ACETYLGLUCOSAMINE--PEPTIDE N-ACETYLGLUCOSAMINYLTRANSFERASE 110 KDA SUBUNIT"/>
    <property type="match status" value="1"/>
</dbReference>
<dbReference type="Pfam" id="PF13414">
    <property type="entry name" value="TPR_11"/>
    <property type="match status" value="1"/>
</dbReference>
<accession>F0YI84</accession>
<dbReference type="AlphaFoldDB" id="F0YI84"/>
<evidence type="ECO:0000256" key="1">
    <source>
        <dbReference type="ARBA" id="ARBA00004922"/>
    </source>
</evidence>
<keyword evidence="11" id="KW-1185">Reference proteome</keyword>
<feature type="repeat" description="TPR" evidence="8">
    <location>
        <begin position="81"/>
        <end position="114"/>
    </location>
</feature>
<feature type="domain" description="O-GlcNAc transferase C-terminal" evidence="9">
    <location>
        <begin position="427"/>
        <end position="645"/>
    </location>
</feature>
<dbReference type="SUPFAM" id="SSF48452">
    <property type="entry name" value="TPR-like"/>
    <property type="match status" value="3"/>
</dbReference>
<dbReference type="Pfam" id="PF13432">
    <property type="entry name" value="TPR_16"/>
    <property type="match status" value="2"/>
</dbReference>
<feature type="repeat" description="TPR" evidence="8">
    <location>
        <begin position="380"/>
        <end position="413"/>
    </location>
</feature>
<evidence type="ECO:0000256" key="3">
    <source>
        <dbReference type="ARBA" id="ARBA00011970"/>
    </source>
</evidence>
<feature type="repeat" description="TPR" evidence="8">
    <location>
        <begin position="318"/>
        <end position="351"/>
    </location>
</feature>
<sequence length="897" mass="98132">MCTSVDLPAQARVDNLLLLGAINFQLRNFSESIFYNQQAIRIEPQMAEAYSNLANALKELGDVRGAMQFYLKAIKCKPRFGDAYNNLASAHMHLGQTNDAIETFQMGLVIDPGLVDAHCNLGNLFKAQGKLAAARRCYLEAIRLNPGFAIAWSNLAGIFKDEGQLSTAIAYYREAIRLCPPFADVYSNLGSAMQEQGNFVEARQCYQTAIRLRPDFAIAHGNLGSCLLASNDAKGAVRALRHAVQLEPNFPDAYNNLGNALRKTFMREAISCYRTALHLKPDHPHAYSNLGNAMRDRGLVREAIHCNVTAARLMPHFAPAHANLGSLLREQGQLDQALAHYHQAIALDPDFAEAYTNLGNALDDAIKCYTTALKIAPGLAEAHAALAAVHGDGGNYEDAIMCYERALALRPHFPDAFAGLLQAKDFVCDWTSRAHHLQCLASLLEAQLVADVSCMSPVFHGHLPCVQPLDALSRYAARARANLALSTCGHFHHHHHASSSATSGREKSRLHIGYLSANFGNHAIGHLLGPLLKYHDRSRFFVTCYSLTPSDGSSLRSNLEHGVEGSIKDLSSFSSSDAARLIHADGVHILAHLDGHTANARNEILALRPAPIQVGFILGFPGTFGADYIDYLVLDRIVLGPLEPARKAGTSHDIDECALILPNSCILNCHALEYDDLFENPGARPGRSKYGLPEDAFIFAYFGQLNKVDPIAYGVWMSILKRVPNSILLLIKSPESAVVHLKKAARDLQVHEQRLIFMDSAPKREHILRGVLADLLLDTPACNAFDATMDALWTGTPVITLLGNSIATRASASLCTAVGCPDLVTSTLDEYEDLAVSLALDADKYWLFRQKLEHARRGPVYAPLYDCKATLKHLEAGFEAIWGKVIDHQPPGDIIIS</sequence>
<dbReference type="UniPathway" id="UPA00378"/>
<dbReference type="InterPro" id="IPR037919">
    <property type="entry name" value="OGT"/>
</dbReference>
<protein>
    <recommendedName>
        <fullName evidence="3">protein O-GlcNAc transferase</fullName>
        <ecNumber evidence="3">2.4.1.255</ecNumber>
    </recommendedName>
</protein>
<dbReference type="GeneID" id="20222434"/>